<evidence type="ECO:0000313" key="3">
    <source>
        <dbReference type="Proteomes" id="UP000298138"/>
    </source>
</evidence>
<gene>
    <name evidence="2" type="ORF">EX30DRAFT_343071</name>
</gene>
<name>A0A4S2MN21_9PEZI</name>
<feature type="region of interest" description="Disordered" evidence="1">
    <location>
        <begin position="1"/>
        <end position="108"/>
    </location>
</feature>
<dbReference type="InParanoid" id="A0A4S2MN21"/>
<feature type="compositionally biased region" description="Basic and acidic residues" evidence="1">
    <location>
        <begin position="1"/>
        <end position="16"/>
    </location>
</feature>
<proteinExistence type="predicted"/>
<organism evidence="2 3">
    <name type="scientific">Ascodesmis nigricans</name>
    <dbReference type="NCBI Taxonomy" id="341454"/>
    <lineage>
        <taxon>Eukaryota</taxon>
        <taxon>Fungi</taxon>
        <taxon>Dikarya</taxon>
        <taxon>Ascomycota</taxon>
        <taxon>Pezizomycotina</taxon>
        <taxon>Pezizomycetes</taxon>
        <taxon>Pezizales</taxon>
        <taxon>Ascodesmidaceae</taxon>
        <taxon>Ascodesmis</taxon>
    </lineage>
</organism>
<evidence type="ECO:0000256" key="1">
    <source>
        <dbReference type="SAM" id="MobiDB-lite"/>
    </source>
</evidence>
<evidence type="ECO:0000313" key="2">
    <source>
        <dbReference type="EMBL" id="TGZ78521.1"/>
    </source>
</evidence>
<accession>A0A4S2MN21</accession>
<feature type="compositionally biased region" description="Basic and acidic residues" evidence="1">
    <location>
        <begin position="30"/>
        <end position="44"/>
    </location>
</feature>
<reference evidence="2 3" key="1">
    <citation type="submission" date="2019-04" db="EMBL/GenBank/DDBJ databases">
        <title>Comparative genomics and transcriptomics to analyze fruiting body development in filamentous ascomycetes.</title>
        <authorList>
            <consortium name="DOE Joint Genome Institute"/>
            <person name="Lutkenhaus R."/>
            <person name="Traeger S."/>
            <person name="Breuer J."/>
            <person name="Kuo A."/>
            <person name="Lipzen A."/>
            <person name="Pangilinan J."/>
            <person name="Dilworth D."/>
            <person name="Sandor L."/>
            <person name="Poggeler S."/>
            <person name="Barry K."/>
            <person name="Grigoriev I.V."/>
            <person name="Nowrousian M."/>
        </authorList>
    </citation>
    <scope>NUCLEOTIDE SEQUENCE [LARGE SCALE GENOMIC DNA]</scope>
    <source>
        <strain evidence="2 3">CBS 389.68</strain>
    </source>
</reference>
<feature type="compositionally biased region" description="Basic residues" evidence="1">
    <location>
        <begin position="17"/>
        <end position="29"/>
    </location>
</feature>
<dbReference type="Proteomes" id="UP000298138">
    <property type="component" value="Unassembled WGS sequence"/>
</dbReference>
<sequence length="125" mass="15187">MAKRGRDQRGSADMGRHRDHHHPSRHDHRDHRDTRDTPHSESREGVTYSPSHPHSRTSPHHPLPSTHRDRGIIRPREYYLRQKEEEEKRKREEKEARLKAEREVERRREEKVRIMKMALGRVDFL</sequence>
<dbReference type="EMBL" id="ML220140">
    <property type="protein sequence ID" value="TGZ78521.1"/>
    <property type="molecule type" value="Genomic_DNA"/>
</dbReference>
<protein>
    <submittedName>
        <fullName evidence="2">Uncharacterized protein</fullName>
    </submittedName>
</protein>
<feature type="compositionally biased region" description="Basic and acidic residues" evidence="1">
    <location>
        <begin position="66"/>
        <end position="108"/>
    </location>
</feature>
<keyword evidence="3" id="KW-1185">Reference proteome</keyword>
<dbReference type="AlphaFoldDB" id="A0A4S2MN21"/>